<evidence type="ECO:0000256" key="2">
    <source>
        <dbReference type="SAM" id="MobiDB-lite"/>
    </source>
</evidence>
<dbReference type="Gene3D" id="2.60.120.260">
    <property type="entry name" value="Galactose-binding domain-like"/>
    <property type="match status" value="1"/>
</dbReference>
<dbReference type="eggNOG" id="COG2273">
    <property type="taxonomic scope" value="Bacteria"/>
</dbReference>
<keyword evidence="3" id="KW-1133">Transmembrane helix</keyword>
<organism evidence="5 6">
    <name type="scientific">Actinoplanes missouriensis (strain ATCC 14538 / DSM 43046 / CBS 188.64 / JCM 3121 / NBRC 102363 / NCIMB 12654 / NRRL B-3342 / UNCC 431)</name>
    <dbReference type="NCBI Taxonomy" id="512565"/>
    <lineage>
        <taxon>Bacteria</taxon>
        <taxon>Bacillati</taxon>
        <taxon>Actinomycetota</taxon>
        <taxon>Actinomycetes</taxon>
        <taxon>Micromonosporales</taxon>
        <taxon>Micromonosporaceae</taxon>
        <taxon>Actinoplanes</taxon>
    </lineage>
</organism>
<dbReference type="GO" id="GO:0030246">
    <property type="term" value="F:carbohydrate binding"/>
    <property type="evidence" value="ECO:0007669"/>
    <property type="project" value="InterPro"/>
</dbReference>
<evidence type="ECO:0000256" key="3">
    <source>
        <dbReference type="SAM" id="Phobius"/>
    </source>
</evidence>
<evidence type="ECO:0000313" key="6">
    <source>
        <dbReference type="Proteomes" id="UP000007882"/>
    </source>
</evidence>
<feature type="transmembrane region" description="Helical" evidence="3">
    <location>
        <begin position="20"/>
        <end position="37"/>
    </location>
</feature>
<sequence>MDHRPPSVYRTRSWTNRRRLLTALGGVGLVLVGYAIGRWQDTPADVVPAVAVAASAGAPASSTGTTSSTGTESSAGTESSTDGASSAAAPTTEAAEATTPAPVAVEYPVMQAESATELAGIQTQETEDEGGGLNTAWITRDDHLRFDNLDFGQVAATKARLRLSSDSGVTGRVQIRLDSKDNPPVGEVSVSNTGGWQRWRTDTAALQPITGVHTVFVTFTAPDDSEFVNVNWLQFAR</sequence>
<proteinExistence type="predicted"/>
<dbReference type="HOGENOM" id="CLU_1253733_0_0_11"/>
<gene>
    <name evidence="5" type="ordered locus">AMIS_66310</name>
</gene>
<dbReference type="STRING" id="512565.AMIS_66310"/>
<dbReference type="Pfam" id="PF03422">
    <property type="entry name" value="CBM_6"/>
    <property type="match status" value="1"/>
</dbReference>
<dbReference type="InterPro" id="IPR005084">
    <property type="entry name" value="CBM6"/>
</dbReference>
<feature type="domain" description="CBM6" evidence="4">
    <location>
        <begin position="108"/>
        <end position="236"/>
    </location>
</feature>
<dbReference type="InterPro" id="IPR006584">
    <property type="entry name" value="Cellulose-bd_IV"/>
</dbReference>
<dbReference type="Proteomes" id="UP000007882">
    <property type="component" value="Chromosome"/>
</dbReference>
<dbReference type="EMBL" id="AP012319">
    <property type="protein sequence ID" value="BAL91851.1"/>
    <property type="molecule type" value="Genomic_DNA"/>
</dbReference>
<name>I0HFR4_ACTM4</name>
<keyword evidence="1" id="KW-0732">Signal</keyword>
<keyword evidence="3" id="KW-0472">Membrane</keyword>
<evidence type="ECO:0000259" key="4">
    <source>
        <dbReference type="PROSITE" id="PS51175"/>
    </source>
</evidence>
<dbReference type="RefSeq" id="WP_014446736.1">
    <property type="nucleotide sequence ID" value="NC_017093.1"/>
</dbReference>
<evidence type="ECO:0000313" key="5">
    <source>
        <dbReference type="EMBL" id="BAL91851.1"/>
    </source>
</evidence>
<dbReference type="InterPro" id="IPR008979">
    <property type="entry name" value="Galactose-bd-like_sf"/>
</dbReference>
<dbReference type="KEGG" id="ams:AMIS_66310"/>
<feature type="region of interest" description="Disordered" evidence="2">
    <location>
        <begin position="56"/>
        <end position="102"/>
    </location>
</feature>
<dbReference type="SMART" id="SM00606">
    <property type="entry name" value="CBD_IV"/>
    <property type="match status" value="1"/>
</dbReference>
<dbReference type="SUPFAM" id="SSF49785">
    <property type="entry name" value="Galactose-binding domain-like"/>
    <property type="match status" value="1"/>
</dbReference>
<dbReference type="PATRIC" id="fig|512565.3.peg.6635"/>
<dbReference type="AlphaFoldDB" id="I0HFR4"/>
<dbReference type="PROSITE" id="PS51175">
    <property type="entry name" value="CBM6"/>
    <property type="match status" value="1"/>
</dbReference>
<evidence type="ECO:0000256" key="1">
    <source>
        <dbReference type="ARBA" id="ARBA00022729"/>
    </source>
</evidence>
<protein>
    <recommendedName>
        <fullName evidence="4">CBM6 domain-containing protein</fullName>
    </recommendedName>
</protein>
<keyword evidence="6" id="KW-1185">Reference proteome</keyword>
<accession>I0HFR4</accession>
<keyword evidence="3" id="KW-0812">Transmembrane</keyword>
<dbReference type="CDD" id="cd04084">
    <property type="entry name" value="CBM6_xylanase-like"/>
    <property type="match status" value="1"/>
</dbReference>
<reference evidence="5 6" key="1">
    <citation type="submission" date="2012-02" db="EMBL/GenBank/DDBJ databases">
        <title>Complete genome sequence of Actinoplanes missouriensis 431 (= NBRC 102363).</title>
        <authorList>
            <person name="Ohnishi Y."/>
            <person name="Ishikawa J."/>
            <person name="Sekine M."/>
            <person name="Hosoyama A."/>
            <person name="Harada T."/>
            <person name="Narita H."/>
            <person name="Hata T."/>
            <person name="Konno Y."/>
            <person name="Tutikane K."/>
            <person name="Fujita N."/>
            <person name="Horinouchi S."/>
            <person name="Hayakawa M."/>
        </authorList>
    </citation>
    <scope>NUCLEOTIDE SEQUENCE [LARGE SCALE GENOMIC DNA]</scope>
    <source>
        <strain evidence="6">ATCC 14538 / DSM 43046 / CBS 188.64 / JCM 3121 / NBRC 102363 / NCIMB 12654 / NRRL B-3342 / UNCC 431</strain>
    </source>
</reference>